<dbReference type="EMBL" id="RRYP01002140">
    <property type="protein sequence ID" value="TNV85111.1"/>
    <property type="molecule type" value="Genomic_DNA"/>
</dbReference>
<reference evidence="2" key="1">
    <citation type="submission" date="2019-06" db="EMBL/GenBank/DDBJ databases">
        <authorList>
            <person name="Zheng W."/>
        </authorList>
    </citation>
    <scope>NUCLEOTIDE SEQUENCE</scope>
    <source>
        <strain evidence="2">QDHG01</strain>
    </source>
</reference>
<keyword evidence="1" id="KW-1133">Transmembrane helix</keyword>
<keyword evidence="1" id="KW-0472">Membrane</keyword>
<comment type="caution">
    <text evidence="2">The sequence shown here is derived from an EMBL/GenBank/DDBJ whole genome shotgun (WGS) entry which is preliminary data.</text>
</comment>
<keyword evidence="1" id="KW-0812">Transmembrane</keyword>
<keyword evidence="3" id="KW-1185">Reference proteome</keyword>
<evidence type="ECO:0000313" key="3">
    <source>
        <dbReference type="Proteomes" id="UP000785679"/>
    </source>
</evidence>
<evidence type="ECO:0000313" key="2">
    <source>
        <dbReference type="EMBL" id="TNV85111.1"/>
    </source>
</evidence>
<organism evidence="2 3">
    <name type="scientific">Halteria grandinella</name>
    <dbReference type="NCBI Taxonomy" id="5974"/>
    <lineage>
        <taxon>Eukaryota</taxon>
        <taxon>Sar</taxon>
        <taxon>Alveolata</taxon>
        <taxon>Ciliophora</taxon>
        <taxon>Intramacronucleata</taxon>
        <taxon>Spirotrichea</taxon>
        <taxon>Stichotrichia</taxon>
        <taxon>Sporadotrichida</taxon>
        <taxon>Halteriidae</taxon>
        <taxon>Halteria</taxon>
    </lineage>
</organism>
<name>A0A8J8P0E4_HALGN</name>
<feature type="transmembrane region" description="Helical" evidence="1">
    <location>
        <begin position="59"/>
        <end position="80"/>
    </location>
</feature>
<protein>
    <submittedName>
        <fullName evidence="2">Uncharacterized protein</fullName>
    </submittedName>
</protein>
<proteinExistence type="predicted"/>
<dbReference type="Proteomes" id="UP000785679">
    <property type="component" value="Unassembled WGS sequence"/>
</dbReference>
<sequence>MKESFLVVCIFQFRLIPNNQNQDLALLKEILLTNGEQHFYFELKQASVHLLDLKSNTDAPYLTLLAYLLTIIFFPLFQIYL</sequence>
<dbReference type="AlphaFoldDB" id="A0A8J8P0E4"/>
<gene>
    <name evidence="2" type="ORF">FGO68_gene1237</name>
</gene>
<accession>A0A8J8P0E4</accession>
<evidence type="ECO:0000256" key="1">
    <source>
        <dbReference type="SAM" id="Phobius"/>
    </source>
</evidence>